<organism evidence="1 2">
    <name type="scientific">Cystobacter fuscus</name>
    <dbReference type="NCBI Taxonomy" id="43"/>
    <lineage>
        <taxon>Bacteria</taxon>
        <taxon>Pseudomonadati</taxon>
        <taxon>Myxococcota</taxon>
        <taxon>Myxococcia</taxon>
        <taxon>Myxococcales</taxon>
        <taxon>Cystobacterineae</taxon>
        <taxon>Archangiaceae</taxon>
        <taxon>Cystobacter</taxon>
    </lineage>
</organism>
<dbReference type="EMBL" id="CP022098">
    <property type="protein sequence ID" value="ATB41026.1"/>
    <property type="molecule type" value="Genomic_DNA"/>
</dbReference>
<name>A0A250JCY4_9BACT</name>
<dbReference type="Proteomes" id="UP000217257">
    <property type="component" value="Chromosome"/>
</dbReference>
<reference evidence="1 2" key="1">
    <citation type="submission" date="2017-06" db="EMBL/GenBank/DDBJ databases">
        <title>Sequencing and comparative analysis of myxobacterial genomes.</title>
        <authorList>
            <person name="Rupp O."/>
            <person name="Goesmann A."/>
            <person name="Sogaard-Andersen L."/>
        </authorList>
    </citation>
    <scope>NUCLEOTIDE SEQUENCE [LARGE SCALE GENOMIC DNA]</scope>
    <source>
        <strain evidence="1 2">DSM 52655</strain>
    </source>
</reference>
<dbReference type="KEGG" id="cfus:CYFUS_006488"/>
<accession>A0A250JCY4</accession>
<proteinExistence type="predicted"/>
<evidence type="ECO:0000313" key="2">
    <source>
        <dbReference type="Proteomes" id="UP000217257"/>
    </source>
</evidence>
<sequence length="251" mass="27006">MLWLVLNLTLAQTVVLPEAKSTALRLPRKVVAQATRHAAQVKQFARHPTDEALCQVLQQSEALEQALLPPLAASMEKTASAPARWDKDAAALNRALPGIFFERGMDVLVHGVDAAALAAKAPVGMPTAEALRLTGKLLPPGLPAYFEPQSDLTGCTNPAQLLAPLQELDKVWSQTAPCMKTALTPRLKKAVQDVTGTTCFCGSQQETQTAVEELSKRLAGWDELDGPAAAERLRATLQQGKGRFSCTTQDY</sequence>
<dbReference type="AlphaFoldDB" id="A0A250JCY4"/>
<gene>
    <name evidence="1" type="ORF">CYFUS_006488</name>
</gene>
<evidence type="ECO:0000313" key="1">
    <source>
        <dbReference type="EMBL" id="ATB41026.1"/>
    </source>
</evidence>
<protein>
    <submittedName>
        <fullName evidence="1">Uncharacterized protein</fullName>
    </submittedName>
</protein>
<dbReference type="RefSeq" id="WP_157758794.1">
    <property type="nucleotide sequence ID" value="NZ_CP022098.1"/>
</dbReference>